<protein>
    <recommendedName>
        <fullName evidence="7">THAP-type domain-containing protein</fullName>
    </recommendedName>
</protein>
<feature type="compositionally biased region" description="Polar residues" evidence="6">
    <location>
        <begin position="205"/>
        <end position="215"/>
    </location>
</feature>
<gene>
    <name evidence="8" type="ORF">HPB48_002373</name>
</gene>
<evidence type="ECO:0000256" key="3">
    <source>
        <dbReference type="ARBA" id="ARBA00022833"/>
    </source>
</evidence>
<name>A0A9J6G716_HAELO</name>
<evidence type="ECO:0000256" key="1">
    <source>
        <dbReference type="ARBA" id="ARBA00022723"/>
    </source>
</evidence>
<keyword evidence="2 5" id="KW-0863">Zinc-finger</keyword>
<evidence type="ECO:0000313" key="9">
    <source>
        <dbReference type="Proteomes" id="UP000821853"/>
    </source>
</evidence>
<dbReference type="Proteomes" id="UP000821853">
    <property type="component" value="Chromosome 4"/>
</dbReference>
<evidence type="ECO:0000256" key="4">
    <source>
        <dbReference type="ARBA" id="ARBA00023125"/>
    </source>
</evidence>
<feature type="domain" description="THAP-type" evidence="7">
    <location>
        <begin position="1"/>
        <end position="41"/>
    </location>
</feature>
<dbReference type="OMA" id="KACENNT"/>
<evidence type="ECO:0000256" key="6">
    <source>
        <dbReference type="SAM" id="MobiDB-lite"/>
    </source>
</evidence>
<keyword evidence="3" id="KW-0862">Zinc</keyword>
<dbReference type="InterPro" id="IPR006612">
    <property type="entry name" value="THAP_Znf"/>
</dbReference>
<sequence length="234" mass="25990">MGSPKYKPARGERLCSDHFTQNCFSDERCEVLLSDAVPSVFDPSAFSAVALPRKTPKPAPKPKPKLTTTYLKHPLSVTVSSNCGSVEEQPQVFLIDDDDVKVSENAPSQSTGDRPPSFHVIKRKNALATARRRLIRKKKRFHSSERRLAAIKKVLFSERTLYRDGKKIVEISLSNFAREVLEDCGAEFNNGETSAPSEHAKSDIGENSNSMTNDTLWDDEGNSVHIEMVDVSPS</sequence>
<dbReference type="PROSITE" id="PS50950">
    <property type="entry name" value="ZF_THAP"/>
    <property type="match status" value="1"/>
</dbReference>
<proteinExistence type="predicted"/>
<evidence type="ECO:0000313" key="8">
    <source>
        <dbReference type="EMBL" id="KAH9374190.1"/>
    </source>
</evidence>
<dbReference type="OrthoDB" id="413122at2759"/>
<dbReference type="AlphaFoldDB" id="A0A9J6G716"/>
<reference evidence="8 9" key="1">
    <citation type="journal article" date="2020" name="Cell">
        <title>Large-Scale Comparative Analyses of Tick Genomes Elucidate Their Genetic Diversity and Vector Capacities.</title>
        <authorList>
            <consortium name="Tick Genome and Microbiome Consortium (TIGMIC)"/>
            <person name="Jia N."/>
            <person name="Wang J."/>
            <person name="Shi W."/>
            <person name="Du L."/>
            <person name="Sun Y."/>
            <person name="Zhan W."/>
            <person name="Jiang J.F."/>
            <person name="Wang Q."/>
            <person name="Zhang B."/>
            <person name="Ji P."/>
            <person name="Bell-Sakyi L."/>
            <person name="Cui X.M."/>
            <person name="Yuan T.T."/>
            <person name="Jiang B.G."/>
            <person name="Yang W.F."/>
            <person name="Lam T.T."/>
            <person name="Chang Q.C."/>
            <person name="Ding S.J."/>
            <person name="Wang X.J."/>
            <person name="Zhu J.G."/>
            <person name="Ruan X.D."/>
            <person name="Zhao L."/>
            <person name="Wei J.T."/>
            <person name="Ye R.Z."/>
            <person name="Que T.C."/>
            <person name="Du C.H."/>
            <person name="Zhou Y.H."/>
            <person name="Cheng J.X."/>
            <person name="Dai P.F."/>
            <person name="Guo W.B."/>
            <person name="Han X.H."/>
            <person name="Huang E.J."/>
            <person name="Li L.F."/>
            <person name="Wei W."/>
            <person name="Gao Y.C."/>
            <person name="Liu J.Z."/>
            <person name="Shao H.Z."/>
            <person name="Wang X."/>
            <person name="Wang C.C."/>
            <person name="Yang T.C."/>
            <person name="Huo Q.B."/>
            <person name="Li W."/>
            <person name="Chen H.Y."/>
            <person name="Chen S.E."/>
            <person name="Zhou L.G."/>
            <person name="Ni X.B."/>
            <person name="Tian J.H."/>
            <person name="Sheng Y."/>
            <person name="Liu T."/>
            <person name="Pan Y.S."/>
            <person name="Xia L.Y."/>
            <person name="Li J."/>
            <person name="Zhao F."/>
            <person name="Cao W.C."/>
        </authorList>
    </citation>
    <scope>NUCLEOTIDE SEQUENCE [LARGE SCALE GENOMIC DNA]</scope>
    <source>
        <strain evidence="8">HaeL-2018</strain>
    </source>
</reference>
<dbReference type="EMBL" id="JABSTR010000006">
    <property type="protein sequence ID" value="KAH9374190.1"/>
    <property type="molecule type" value="Genomic_DNA"/>
</dbReference>
<comment type="caution">
    <text evidence="8">The sequence shown here is derived from an EMBL/GenBank/DDBJ whole genome shotgun (WGS) entry which is preliminary data.</text>
</comment>
<dbReference type="GO" id="GO:0003677">
    <property type="term" value="F:DNA binding"/>
    <property type="evidence" value="ECO:0007669"/>
    <property type="project" value="UniProtKB-UniRule"/>
</dbReference>
<evidence type="ECO:0000256" key="2">
    <source>
        <dbReference type="ARBA" id="ARBA00022771"/>
    </source>
</evidence>
<dbReference type="VEuPathDB" id="VectorBase:HLOH_050065"/>
<organism evidence="8 9">
    <name type="scientific">Haemaphysalis longicornis</name>
    <name type="common">Bush tick</name>
    <dbReference type="NCBI Taxonomy" id="44386"/>
    <lineage>
        <taxon>Eukaryota</taxon>
        <taxon>Metazoa</taxon>
        <taxon>Ecdysozoa</taxon>
        <taxon>Arthropoda</taxon>
        <taxon>Chelicerata</taxon>
        <taxon>Arachnida</taxon>
        <taxon>Acari</taxon>
        <taxon>Parasitiformes</taxon>
        <taxon>Ixodida</taxon>
        <taxon>Ixodoidea</taxon>
        <taxon>Ixodidae</taxon>
        <taxon>Haemaphysalinae</taxon>
        <taxon>Haemaphysalis</taxon>
    </lineage>
</organism>
<evidence type="ECO:0000256" key="5">
    <source>
        <dbReference type="PROSITE-ProRule" id="PRU00309"/>
    </source>
</evidence>
<evidence type="ECO:0000259" key="7">
    <source>
        <dbReference type="PROSITE" id="PS50950"/>
    </source>
</evidence>
<keyword evidence="9" id="KW-1185">Reference proteome</keyword>
<keyword evidence="1" id="KW-0479">Metal-binding</keyword>
<dbReference type="GO" id="GO:0008270">
    <property type="term" value="F:zinc ion binding"/>
    <property type="evidence" value="ECO:0007669"/>
    <property type="project" value="UniProtKB-KW"/>
</dbReference>
<keyword evidence="4 5" id="KW-0238">DNA-binding</keyword>
<feature type="region of interest" description="Disordered" evidence="6">
    <location>
        <begin position="188"/>
        <end position="218"/>
    </location>
</feature>
<accession>A0A9J6G716</accession>